<protein>
    <submittedName>
        <fullName evidence="2">Uncharacterized protein</fullName>
    </submittedName>
</protein>
<accession>A0A6A6KC38</accession>
<dbReference type="PANTHER" id="PTHR33401:SF2">
    <property type="entry name" value="OS03G0138400 PROTEIN"/>
    <property type="match status" value="1"/>
</dbReference>
<feature type="compositionally biased region" description="Basic and acidic residues" evidence="1">
    <location>
        <begin position="20"/>
        <end position="36"/>
    </location>
</feature>
<sequence length="114" mass="12841">MDKDVNDANGFTNKPLITVDSEKVENHTDDREDYSESKTLLPPRRGGMARNPHRVRRKVQWNDNNGNELTEVLIFEPRSNASDFVPHSMFSVCACSDDSDSDDDDSDSCACTIM</sequence>
<proteinExistence type="predicted"/>
<dbReference type="PANTHER" id="PTHR33401">
    <property type="entry name" value="LIGHT-HARVESTING COMPLEX-LIKE PROTEIN OHP2, CHLOROPLASTIC"/>
    <property type="match status" value="1"/>
</dbReference>
<dbReference type="AlphaFoldDB" id="A0A6A6KC38"/>
<evidence type="ECO:0000313" key="3">
    <source>
        <dbReference type="Proteomes" id="UP000467840"/>
    </source>
</evidence>
<name>A0A6A6KC38_HEVBR</name>
<keyword evidence="3" id="KW-1185">Reference proteome</keyword>
<feature type="region of interest" description="Disordered" evidence="1">
    <location>
        <begin position="1"/>
        <end position="54"/>
    </location>
</feature>
<reference evidence="2 3" key="1">
    <citation type="journal article" date="2020" name="Mol. Plant">
        <title>The Chromosome-Based Rubber Tree Genome Provides New Insights into Spurge Genome Evolution and Rubber Biosynthesis.</title>
        <authorList>
            <person name="Liu J."/>
            <person name="Shi C."/>
            <person name="Shi C.C."/>
            <person name="Li W."/>
            <person name="Zhang Q.J."/>
            <person name="Zhang Y."/>
            <person name="Li K."/>
            <person name="Lu H.F."/>
            <person name="Shi C."/>
            <person name="Zhu S.T."/>
            <person name="Xiao Z.Y."/>
            <person name="Nan H."/>
            <person name="Yue Y."/>
            <person name="Zhu X.G."/>
            <person name="Wu Y."/>
            <person name="Hong X.N."/>
            <person name="Fan G.Y."/>
            <person name="Tong Y."/>
            <person name="Zhang D."/>
            <person name="Mao C.L."/>
            <person name="Liu Y.L."/>
            <person name="Hao S.J."/>
            <person name="Liu W.Q."/>
            <person name="Lv M.Q."/>
            <person name="Zhang H.B."/>
            <person name="Liu Y."/>
            <person name="Hu-Tang G.R."/>
            <person name="Wang J.P."/>
            <person name="Wang J.H."/>
            <person name="Sun Y.H."/>
            <person name="Ni S.B."/>
            <person name="Chen W.B."/>
            <person name="Zhang X.C."/>
            <person name="Jiao Y.N."/>
            <person name="Eichler E.E."/>
            <person name="Li G.H."/>
            <person name="Liu X."/>
            <person name="Gao L.Z."/>
        </authorList>
    </citation>
    <scope>NUCLEOTIDE SEQUENCE [LARGE SCALE GENOMIC DNA]</scope>
    <source>
        <strain evidence="3">cv. GT1</strain>
        <tissue evidence="2">Leaf</tissue>
    </source>
</reference>
<comment type="caution">
    <text evidence="2">The sequence shown here is derived from an EMBL/GenBank/DDBJ whole genome shotgun (WGS) entry which is preliminary data.</text>
</comment>
<gene>
    <name evidence="2" type="ORF">GH714_005379</name>
</gene>
<evidence type="ECO:0000256" key="1">
    <source>
        <dbReference type="SAM" id="MobiDB-lite"/>
    </source>
</evidence>
<evidence type="ECO:0000313" key="2">
    <source>
        <dbReference type="EMBL" id="KAF2285538.1"/>
    </source>
</evidence>
<dbReference type="EMBL" id="JAAGAX010000017">
    <property type="protein sequence ID" value="KAF2285538.1"/>
    <property type="molecule type" value="Genomic_DNA"/>
</dbReference>
<dbReference type="Proteomes" id="UP000467840">
    <property type="component" value="Chromosome 3"/>
</dbReference>
<organism evidence="2 3">
    <name type="scientific">Hevea brasiliensis</name>
    <name type="common">Para rubber tree</name>
    <name type="synonym">Siphonia brasiliensis</name>
    <dbReference type="NCBI Taxonomy" id="3981"/>
    <lineage>
        <taxon>Eukaryota</taxon>
        <taxon>Viridiplantae</taxon>
        <taxon>Streptophyta</taxon>
        <taxon>Embryophyta</taxon>
        <taxon>Tracheophyta</taxon>
        <taxon>Spermatophyta</taxon>
        <taxon>Magnoliopsida</taxon>
        <taxon>eudicotyledons</taxon>
        <taxon>Gunneridae</taxon>
        <taxon>Pentapetalae</taxon>
        <taxon>rosids</taxon>
        <taxon>fabids</taxon>
        <taxon>Malpighiales</taxon>
        <taxon>Euphorbiaceae</taxon>
        <taxon>Crotonoideae</taxon>
        <taxon>Micrandreae</taxon>
        <taxon>Hevea</taxon>
    </lineage>
</organism>